<feature type="compositionally biased region" description="Low complexity" evidence="1">
    <location>
        <begin position="28"/>
        <end position="38"/>
    </location>
</feature>
<dbReference type="OrthoDB" id="2021186at2759"/>
<dbReference type="GO" id="GO:0006338">
    <property type="term" value="P:chromatin remodeling"/>
    <property type="evidence" value="ECO:0007669"/>
    <property type="project" value="InterPro"/>
</dbReference>
<dbReference type="PANTHER" id="PTHR21561">
    <property type="entry name" value="INO80 COMPLEX SUBUNIT B"/>
    <property type="match status" value="1"/>
</dbReference>
<feature type="compositionally biased region" description="Acidic residues" evidence="1">
    <location>
        <begin position="174"/>
        <end position="224"/>
    </location>
</feature>
<dbReference type="EMBL" id="KV878910">
    <property type="protein sequence ID" value="OJJ80579.1"/>
    <property type="molecule type" value="Genomic_DNA"/>
</dbReference>
<dbReference type="RefSeq" id="XP_022397277.1">
    <property type="nucleotide sequence ID" value="XM_022543805.1"/>
</dbReference>
<feature type="compositionally biased region" description="Acidic residues" evidence="1">
    <location>
        <begin position="103"/>
        <end position="140"/>
    </location>
</feature>
<dbReference type="InterPro" id="IPR029523">
    <property type="entry name" value="INO80B/Ies2"/>
</dbReference>
<evidence type="ECO:0000313" key="4">
    <source>
        <dbReference type="Proteomes" id="UP000184300"/>
    </source>
</evidence>
<evidence type="ECO:0000313" key="3">
    <source>
        <dbReference type="EMBL" id="OJJ80579.1"/>
    </source>
</evidence>
<feature type="region of interest" description="Disordered" evidence="1">
    <location>
        <begin position="69"/>
        <end position="328"/>
    </location>
</feature>
<reference evidence="4" key="1">
    <citation type="journal article" date="2017" name="Genome Biol.">
        <title>Comparative genomics reveals high biological diversity and specific adaptations in the industrially and medically important fungal genus Aspergillus.</title>
        <authorList>
            <person name="de Vries R.P."/>
            <person name="Riley R."/>
            <person name="Wiebenga A."/>
            <person name="Aguilar-Osorio G."/>
            <person name="Amillis S."/>
            <person name="Uchima C.A."/>
            <person name="Anderluh G."/>
            <person name="Asadollahi M."/>
            <person name="Askin M."/>
            <person name="Barry K."/>
            <person name="Battaglia E."/>
            <person name="Bayram O."/>
            <person name="Benocci T."/>
            <person name="Braus-Stromeyer S.A."/>
            <person name="Caldana C."/>
            <person name="Canovas D."/>
            <person name="Cerqueira G.C."/>
            <person name="Chen F."/>
            <person name="Chen W."/>
            <person name="Choi C."/>
            <person name="Clum A."/>
            <person name="Dos Santos R.A."/>
            <person name="Damasio A.R."/>
            <person name="Diallinas G."/>
            <person name="Emri T."/>
            <person name="Fekete E."/>
            <person name="Flipphi M."/>
            <person name="Freyberg S."/>
            <person name="Gallo A."/>
            <person name="Gournas C."/>
            <person name="Habgood R."/>
            <person name="Hainaut M."/>
            <person name="Harispe M.L."/>
            <person name="Henrissat B."/>
            <person name="Hilden K.S."/>
            <person name="Hope R."/>
            <person name="Hossain A."/>
            <person name="Karabika E."/>
            <person name="Karaffa L."/>
            <person name="Karanyi Z."/>
            <person name="Krasevec N."/>
            <person name="Kuo A."/>
            <person name="Kusch H."/>
            <person name="LaButti K."/>
            <person name="Lagendijk E.L."/>
            <person name="Lapidus A."/>
            <person name="Levasseur A."/>
            <person name="Lindquist E."/>
            <person name="Lipzen A."/>
            <person name="Logrieco A.F."/>
            <person name="MacCabe A."/>
            <person name="Maekelae M.R."/>
            <person name="Malavazi I."/>
            <person name="Melin P."/>
            <person name="Meyer V."/>
            <person name="Mielnichuk N."/>
            <person name="Miskei M."/>
            <person name="Molnar A.P."/>
            <person name="Mule G."/>
            <person name="Ngan C.Y."/>
            <person name="Orejas M."/>
            <person name="Orosz E."/>
            <person name="Ouedraogo J.P."/>
            <person name="Overkamp K.M."/>
            <person name="Park H.-S."/>
            <person name="Perrone G."/>
            <person name="Piumi F."/>
            <person name="Punt P.J."/>
            <person name="Ram A.F."/>
            <person name="Ramon A."/>
            <person name="Rauscher S."/>
            <person name="Record E."/>
            <person name="Riano-Pachon D.M."/>
            <person name="Robert V."/>
            <person name="Roehrig J."/>
            <person name="Ruller R."/>
            <person name="Salamov A."/>
            <person name="Salih N.S."/>
            <person name="Samson R.A."/>
            <person name="Sandor E."/>
            <person name="Sanguinetti M."/>
            <person name="Schuetze T."/>
            <person name="Sepcic K."/>
            <person name="Shelest E."/>
            <person name="Sherlock G."/>
            <person name="Sophianopoulou V."/>
            <person name="Squina F.M."/>
            <person name="Sun H."/>
            <person name="Susca A."/>
            <person name="Todd R.B."/>
            <person name="Tsang A."/>
            <person name="Unkles S.E."/>
            <person name="van de Wiele N."/>
            <person name="van Rossen-Uffink D."/>
            <person name="Oliveira J.V."/>
            <person name="Vesth T.C."/>
            <person name="Visser J."/>
            <person name="Yu J.-H."/>
            <person name="Zhou M."/>
            <person name="Andersen M.R."/>
            <person name="Archer D.B."/>
            <person name="Baker S.E."/>
            <person name="Benoit I."/>
            <person name="Brakhage A.A."/>
            <person name="Braus G.H."/>
            <person name="Fischer R."/>
            <person name="Frisvad J.C."/>
            <person name="Goldman G.H."/>
            <person name="Houbraken J."/>
            <person name="Oakley B."/>
            <person name="Pocsi I."/>
            <person name="Scazzocchio C."/>
            <person name="Seiboth B."/>
            <person name="vanKuyk P.A."/>
            <person name="Wortman J."/>
            <person name="Dyer P.S."/>
            <person name="Grigoriev I.V."/>
        </authorList>
    </citation>
    <scope>NUCLEOTIDE SEQUENCE [LARGE SCALE GENOMIC DNA]</scope>
    <source>
        <strain evidence="4">CBS 516.65</strain>
    </source>
</reference>
<feature type="region of interest" description="Disordered" evidence="1">
    <location>
        <begin position="1"/>
        <end position="55"/>
    </location>
</feature>
<dbReference type="GO" id="GO:0031011">
    <property type="term" value="C:Ino80 complex"/>
    <property type="evidence" value="ECO:0007669"/>
    <property type="project" value="InterPro"/>
</dbReference>
<sequence>MSPRRSLRPRAMRATPQEPDSNMETRSNRLTRSSTNSSPPVTIFRAPVSPGQLGKSLRLIIKMRSSKLREATNASKRNIFTEDPIVIGPRTSRPRKKLVEINTSDEENLSDQEEDEVDDDDAAGDEDEDADADGDLDMDDAPPQPPSRRHARAAATSTPSRRQVKSVEAKEMEVENDDDGDDDDDDDDDELSELGSDAEGEPDDDGNAELDEEDEEGLDSDDANADIGKMTKRQRGSLGNDFLQLPMEPQIKKHLTAEERAMRRAEMARRRKNLSEKRNEEEKMDTINRLLRKQPPKKRGRGAAEGADATPGEQEAQELQKQKADPTMIRWVSNRQGSQLSVPEEWLGTPAGRLLGENQTGSRKLVEEV</sequence>
<organism evidence="3 4">
    <name type="scientific">Aspergillus glaucus CBS 516.65</name>
    <dbReference type="NCBI Taxonomy" id="1160497"/>
    <lineage>
        <taxon>Eukaryota</taxon>
        <taxon>Fungi</taxon>
        <taxon>Dikarya</taxon>
        <taxon>Ascomycota</taxon>
        <taxon>Pezizomycotina</taxon>
        <taxon>Eurotiomycetes</taxon>
        <taxon>Eurotiomycetidae</taxon>
        <taxon>Eurotiales</taxon>
        <taxon>Aspergillaceae</taxon>
        <taxon>Aspergillus</taxon>
        <taxon>Aspergillus subgen. Aspergillus</taxon>
    </lineage>
</organism>
<protein>
    <recommendedName>
        <fullName evidence="2">INO80 complex subunit B-like conserved region domain-containing protein</fullName>
    </recommendedName>
</protein>
<dbReference type="Proteomes" id="UP000184300">
    <property type="component" value="Unassembled WGS sequence"/>
</dbReference>
<dbReference type="PANTHER" id="PTHR21561:SF12">
    <property type="entry name" value="INO80 COMPLEX SUBUNIT B"/>
    <property type="match status" value="1"/>
</dbReference>
<accession>A0A1L9V9K4</accession>
<feature type="domain" description="INO80 complex subunit B-like conserved region" evidence="2">
    <location>
        <begin position="259"/>
        <end position="346"/>
    </location>
</feature>
<name>A0A1L9V9K4_ASPGL</name>
<dbReference type="VEuPathDB" id="FungiDB:ASPGLDRAFT_28947"/>
<dbReference type="AlphaFoldDB" id="A0A1L9V9K4"/>
<keyword evidence="4" id="KW-1185">Reference proteome</keyword>
<feature type="compositionally biased region" description="Basic residues" evidence="1">
    <location>
        <begin position="1"/>
        <end position="11"/>
    </location>
</feature>
<evidence type="ECO:0000259" key="2">
    <source>
        <dbReference type="SMART" id="SM01406"/>
    </source>
</evidence>
<feature type="compositionally biased region" description="Basic and acidic residues" evidence="1">
    <location>
        <begin position="255"/>
        <end position="286"/>
    </location>
</feature>
<feature type="region of interest" description="Disordered" evidence="1">
    <location>
        <begin position="350"/>
        <end position="369"/>
    </location>
</feature>
<feature type="compositionally biased region" description="Basic residues" evidence="1">
    <location>
        <begin position="290"/>
        <end position="301"/>
    </location>
</feature>
<dbReference type="SMART" id="SM01406">
    <property type="entry name" value="PAPA-1"/>
    <property type="match status" value="1"/>
</dbReference>
<proteinExistence type="predicted"/>
<dbReference type="Pfam" id="PF04795">
    <property type="entry name" value="PAPA-1"/>
    <property type="match status" value="1"/>
</dbReference>
<dbReference type="GeneID" id="34460066"/>
<dbReference type="STRING" id="1160497.A0A1L9V9K4"/>
<dbReference type="InterPro" id="IPR006880">
    <property type="entry name" value="INO80B_C"/>
</dbReference>
<evidence type="ECO:0000256" key="1">
    <source>
        <dbReference type="SAM" id="MobiDB-lite"/>
    </source>
</evidence>
<gene>
    <name evidence="3" type="ORF">ASPGLDRAFT_28947</name>
</gene>